<keyword evidence="2" id="KW-0812">Transmembrane</keyword>
<evidence type="ECO:0000256" key="2">
    <source>
        <dbReference type="SAM" id="Phobius"/>
    </source>
</evidence>
<accession>A0A0M3K870</accession>
<dbReference type="Proteomes" id="UP000267096">
    <property type="component" value="Unassembled WGS sequence"/>
</dbReference>
<keyword evidence="4" id="KW-1185">Reference proteome</keyword>
<feature type="transmembrane region" description="Helical" evidence="2">
    <location>
        <begin position="35"/>
        <end position="53"/>
    </location>
</feature>
<organism evidence="5">
    <name type="scientific">Anisakis simplex</name>
    <name type="common">Herring worm</name>
    <dbReference type="NCBI Taxonomy" id="6269"/>
    <lineage>
        <taxon>Eukaryota</taxon>
        <taxon>Metazoa</taxon>
        <taxon>Ecdysozoa</taxon>
        <taxon>Nematoda</taxon>
        <taxon>Chromadorea</taxon>
        <taxon>Rhabditida</taxon>
        <taxon>Spirurina</taxon>
        <taxon>Ascaridomorpha</taxon>
        <taxon>Ascaridoidea</taxon>
        <taxon>Anisakidae</taxon>
        <taxon>Anisakis</taxon>
        <taxon>Anisakis simplex complex</taxon>
    </lineage>
</organism>
<gene>
    <name evidence="3" type="ORF">ASIM_LOCUS16568</name>
</gene>
<reference evidence="3 4" key="2">
    <citation type="submission" date="2018-11" db="EMBL/GenBank/DDBJ databases">
        <authorList>
            <consortium name="Pathogen Informatics"/>
        </authorList>
    </citation>
    <scope>NUCLEOTIDE SEQUENCE [LARGE SCALE GENOMIC DNA]</scope>
</reference>
<evidence type="ECO:0000313" key="4">
    <source>
        <dbReference type="Proteomes" id="UP000267096"/>
    </source>
</evidence>
<sequence length="212" mass="23782">MILDDLQQFFSNRIQLLKVKWMGQSLLKSLTNKKFLLGTSVVLLAITTTLLLISNEYARLTCNVLTTIPAILFTFPQIGHQEISQRVQMTAIAKNPSIATAISDDWQRSEKIVTITSESPSRTSDQGISDDEIPLARLIQGLYGEDIIETGRKHSSGYSLSETEQTKASSKEAHRKYVTKSEIHKSGGDQVFTRANLSSVSQMDSDRRRKYQ</sequence>
<name>A0A0M3K870_ANISI</name>
<reference evidence="5" key="1">
    <citation type="submission" date="2017-02" db="UniProtKB">
        <authorList>
            <consortium name="WormBaseParasite"/>
        </authorList>
    </citation>
    <scope>IDENTIFICATION</scope>
</reference>
<proteinExistence type="predicted"/>
<dbReference type="EMBL" id="UYRR01033207">
    <property type="protein sequence ID" value="VDK58154.1"/>
    <property type="molecule type" value="Genomic_DNA"/>
</dbReference>
<feature type="compositionally biased region" description="Polar residues" evidence="1">
    <location>
        <begin position="193"/>
        <end position="203"/>
    </location>
</feature>
<feature type="compositionally biased region" description="Polar residues" evidence="1">
    <location>
        <begin position="156"/>
        <end position="168"/>
    </location>
</feature>
<evidence type="ECO:0000313" key="5">
    <source>
        <dbReference type="WBParaSite" id="ASIM_0001716101-mRNA-1"/>
    </source>
</evidence>
<evidence type="ECO:0000256" key="1">
    <source>
        <dbReference type="SAM" id="MobiDB-lite"/>
    </source>
</evidence>
<feature type="region of interest" description="Disordered" evidence="1">
    <location>
        <begin position="154"/>
        <end position="212"/>
    </location>
</feature>
<evidence type="ECO:0000313" key="3">
    <source>
        <dbReference type="EMBL" id="VDK58154.1"/>
    </source>
</evidence>
<protein>
    <submittedName>
        <fullName evidence="5">Transmembrane protein</fullName>
    </submittedName>
</protein>
<dbReference type="AlphaFoldDB" id="A0A0M3K870"/>
<dbReference type="WBParaSite" id="ASIM_0001716101-mRNA-1">
    <property type="protein sequence ID" value="ASIM_0001716101-mRNA-1"/>
    <property type="gene ID" value="ASIM_0001716101"/>
</dbReference>
<keyword evidence="2" id="KW-0472">Membrane</keyword>
<keyword evidence="2" id="KW-1133">Transmembrane helix</keyword>